<accession>A0A075G8G2</accession>
<name>A0A075G8G2_9EURY</name>
<reference evidence="1" key="1">
    <citation type="journal article" date="2014" name="Genome Biol. Evol.">
        <title>Pangenome evidence for extensive interdomain horizontal transfer affecting lineage core and shell genes in uncultured planktonic thaumarchaeota and euryarchaeota.</title>
        <authorList>
            <person name="Deschamps P."/>
            <person name="Zivanovic Y."/>
            <person name="Moreira D."/>
            <person name="Rodriguez-Valera F."/>
            <person name="Lopez-Garcia P."/>
        </authorList>
    </citation>
    <scope>NUCLEOTIDE SEQUENCE</scope>
</reference>
<proteinExistence type="predicted"/>
<dbReference type="AlphaFoldDB" id="A0A075G8G2"/>
<dbReference type="EMBL" id="KF900569">
    <property type="protein sequence ID" value="AIE99659.1"/>
    <property type="molecule type" value="Genomic_DNA"/>
</dbReference>
<evidence type="ECO:0000313" key="1">
    <source>
        <dbReference type="EMBL" id="AIE99659.1"/>
    </source>
</evidence>
<organism evidence="1">
    <name type="scientific">uncultured marine group II/III euryarchaeote KM3_115_D04</name>
    <dbReference type="NCBI Taxonomy" id="1457855"/>
    <lineage>
        <taxon>Archaea</taxon>
        <taxon>Methanobacteriati</taxon>
        <taxon>Methanobacteriota</taxon>
        <taxon>environmental samples</taxon>
    </lineage>
</organism>
<protein>
    <submittedName>
        <fullName evidence="1">Uncharacterized protein</fullName>
    </submittedName>
</protein>
<sequence>MLIDSDNSVEITVIEERAEIGFPCNSPGILENSDKWLSKLENWGISDQIIGQTLENGSQSFKRAWLEKDLSLSLVEKGVSILLRTRVVKENGTNLDLRGAGASPTWQGDLVVRVTEHVSGDQRWLGVVSSEETANGWLRDDGTWESWTEISKTTQKSDKSKIQILEINSALEIMENDFSSFETATIDGGLERAFTLFERLSKSLQ</sequence>